<dbReference type="Proteomes" id="UP000886110">
    <property type="component" value="Unassembled WGS sequence"/>
</dbReference>
<dbReference type="InterPro" id="IPR019734">
    <property type="entry name" value="TPR_rpt"/>
</dbReference>
<feature type="repeat" description="TPR" evidence="3">
    <location>
        <begin position="484"/>
        <end position="517"/>
    </location>
</feature>
<evidence type="ECO:0000256" key="1">
    <source>
        <dbReference type="ARBA" id="ARBA00022737"/>
    </source>
</evidence>
<evidence type="ECO:0000313" key="4">
    <source>
        <dbReference type="EMBL" id="HHE05058.1"/>
    </source>
</evidence>
<dbReference type="PANTHER" id="PTHR45586">
    <property type="entry name" value="TPR REPEAT-CONTAINING PROTEIN PA4667"/>
    <property type="match status" value="1"/>
</dbReference>
<feature type="non-terminal residue" evidence="4">
    <location>
        <position position="1"/>
    </location>
</feature>
<protein>
    <submittedName>
        <fullName evidence="4">Tetratricopeptide repeat protein</fullName>
    </submittedName>
</protein>
<keyword evidence="1" id="KW-0677">Repeat</keyword>
<dbReference type="Pfam" id="PF13174">
    <property type="entry name" value="TPR_6"/>
    <property type="match status" value="3"/>
</dbReference>
<dbReference type="Pfam" id="PF13181">
    <property type="entry name" value="TPR_8"/>
    <property type="match status" value="2"/>
</dbReference>
<gene>
    <name evidence="4" type="ORF">ENL19_03230</name>
</gene>
<dbReference type="SUPFAM" id="SSF48452">
    <property type="entry name" value="TPR-like"/>
    <property type="match status" value="3"/>
</dbReference>
<comment type="caution">
    <text evidence="4">The sequence shown here is derived from an EMBL/GenBank/DDBJ whole genome shotgun (WGS) entry which is preliminary data.</text>
</comment>
<dbReference type="Pfam" id="PF12895">
    <property type="entry name" value="ANAPC3"/>
    <property type="match status" value="1"/>
</dbReference>
<dbReference type="PROSITE" id="PS50005">
    <property type="entry name" value="TPR"/>
    <property type="match status" value="3"/>
</dbReference>
<evidence type="ECO:0000256" key="3">
    <source>
        <dbReference type="PROSITE-ProRule" id="PRU00339"/>
    </source>
</evidence>
<dbReference type="PANTHER" id="PTHR45586:SF1">
    <property type="entry name" value="LIPOPOLYSACCHARIDE ASSEMBLY PROTEIN B"/>
    <property type="match status" value="1"/>
</dbReference>
<feature type="repeat" description="TPR" evidence="3">
    <location>
        <begin position="308"/>
        <end position="341"/>
    </location>
</feature>
<dbReference type="Gene3D" id="1.25.40.10">
    <property type="entry name" value="Tetratricopeptide repeat domain"/>
    <property type="match status" value="6"/>
</dbReference>
<accession>A0A7C5DB88</accession>
<dbReference type="InterPro" id="IPR051012">
    <property type="entry name" value="CellSynth/LPSAsmb/PSIAsmb"/>
</dbReference>
<evidence type="ECO:0000256" key="2">
    <source>
        <dbReference type="ARBA" id="ARBA00022803"/>
    </source>
</evidence>
<dbReference type="SMART" id="SM00028">
    <property type="entry name" value="TPR"/>
    <property type="match status" value="12"/>
</dbReference>
<dbReference type="InterPro" id="IPR011990">
    <property type="entry name" value="TPR-like_helical_dom_sf"/>
</dbReference>
<sequence>LNQYPKNQYSSDVAVLLLKTFEKEKKYRELIKISNEFLRKFPEKKDDIIVLKGTAEMSIGKTKSAISTFSRLGGEKKYLYIGDVYYNTGDYRKATNYFRKTKSDYGRFSLGWCYYKMRDFEKAKKEFSSLRGVYKEDGEYMVARISFENNEEDGESQLLNYLAKYKNGKYRARAYILLAEHAENNGDWQKAEGYLNSIVKEHLSFTDYAFYRKGFHYYKAGNFEKAISTFKKINKESDYYPDAEYYTALSHKGLGRETDAVSMLSRLGTEYPLYKGKANFRIGEILMDKGKDTLAFRSFLSVQGEFRQPALINAGNIELEMGNTDSALSLYEKAIELNGKYTDAALLQKAIAYYKKGEDLRAKKILSELVKVGKGKIYFKSNLLLGDIFIEENDYENAINYYNNVIRSANKEFVPFGLEGKGWALVGAHQYNRAFIVLDSLTSEYPAFKGKGYIYLTMGDAAYSMKDWKHAISAYKRVKGEKEPEAIFKLGMVYFDKGDYDRATETFLRLKRKYPLYEKIGLSEYMTALSLRKMNDLLSSSIQAKSLIKQAVSRDIKFKSYILIGDNFYDQAKFDSSLFYYKKAMNLFKSPSSNILPAIKGVLYSIFRKEGVGKAVTEAKNYMSRYKDTPIYEEIRITTANLLIDDGRYGKAIEMLKDTGNGRGLLLLGFAYRKVGKDSLMVISYERARRFAQSRNKATQELTKYFLKKNNYEKVLEYAKSIPGIEGKMYVVKALFGMNKLDEALSMLKGIKGRFYGNGYLYIGKIYLKKGKTEDAITMLDSASAYQDVAPEAIYLKAKTLYDEGRYDDAKSLLLKVRYLYPESPFYSPSLLLLSRILIKSGDKEKARKFLKEVIDRKDGYEKEANSILVNIH</sequence>
<dbReference type="AlphaFoldDB" id="A0A7C5DB88"/>
<proteinExistence type="predicted"/>
<dbReference type="Pfam" id="PF13432">
    <property type="entry name" value="TPR_16"/>
    <property type="match status" value="1"/>
</dbReference>
<name>A0A7C5DB88_UNCW3</name>
<organism evidence="4">
    <name type="scientific">candidate division WOR-3 bacterium</name>
    <dbReference type="NCBI Taxonomy" id="2052148"/>
    <lineage>
        <taxon>Bacteria</taxon>
        <taxon>Bacteria division WOR-3</taxon>
    </lineage>
</organism>
<reference evidence="4" key="1">
    <citation type="journal article" date="2020" name="mSystems">
        <title>Genome- and Community-Level Interaction Insights into Carbon Utilization and Element Cycling Functions of Hydrothermarchaeota in Hydrothermal Sediment.</title>
        <authorList>
            <person name="Zhou Z."/>
            <person name="Liu Y."/>
            <person name="Xu W."/>
            <person name="Pan J."/>
            <person name="Luo Z.H."/>
            <person name="Li M."/>
        </authorList>
    </citation>
    <scope>NUCLEOTIDE SEQUENCE [LARGE SCALE GENOMIC DNA]</scope>
    <source>
        <strain evidence="4">HyVt-74</strain>
    </source>
</reference>
<feature type="repeat" description="TPR" evidence="3">
    <location>
        <begin position="379"/>
        <end position="412"/>
    </location>
</feature>
<keyword evidence="2 3" id="KW-0802">TPR repeat</keyword>
<dbReference type="EMBL" id="DRTB01000246">
    <property type="protein sequence ID" value="HHE05058.1"/>
    <property type="molecule type" value="Genomic_DNA"/>
</dbReference>